<protein>
    <recommendedName>
        <fullName evidence="4">DUF2961 domain-containing protein</fullName>
    </recommendedName>
</protein>
<name>A0A4Y1X1W5_9BACT</name>
<dbReference type="EMBL" id="AP019736">
    <property type="protein sequence ID" value="BBL06516.1"/>
    <property type="molecule type" value="Genomic_DNA"/>
</dbReference>
<dbReference type="InterPro" id="IPR021345">
    <property type="entry name" value="DUF2961"/>
</dbReference>
<evidence type="ECO:0000313" key="3">
    <source>
        <dbReference type="Proteomes" id="UP000319374"/>
    </source>
</evidence>
<dbReference type="Proteomes" id="UP000319374">
    <property type="component" value="Chromosome"/>
</dbReference>
<dbReference type="Pfam" id="PF11175">
    <property type="entry name" value="DUF2961"/>
    <property type="match status" value="1"/>
</dbReference>
<proteinExistence type="predicted"/>
<accession>A0A4Y1X1W5</accession>
<evidence type="ECO:0000313" key="2">
    <source>
        <dbReference type="EMBL" id="BBL06516.1"/>
    </source>
</evidence>
<dbReference type="OrthoDB" id="2518538at2"/>
<feature type="chain" id="PRO_5021269070" description="DUF2961 domain-containing protein" evidence="1">
    <location>
        <begin position="32"/>
        <end position="697"/>
    </location>
</feature>
<evidence type="ECO:0008006" key="4">
    <source>
        <dbReference type="Google" id="ProtNLM"/>
    </source>
</evidence>
<organism evidence="2 3">
    <name type="scientific">Alistipes dispar</name>
    <dbReference type="NCBI Taxonomy" id="2585119"/>
    <lineage>
        <taxon>Bacteria</taxon>
        <taxon>Pseudomonadati</taxon>
        <taxon>Bacteroidota</taxon>
        <taxon>Bacteroidia</taxon>
        <taxon>Bacteroidales</taxon>
        <taxon>Rikenellaceae</taxon>
        <taxon>Alistipes</taxon>
    </lineage>
</organism>
<dbReference type="AlphaFoldDB" id="A0A4Y1X1W5"/>
<sequence length="697" mass="77420">MNRSTKYRIAMKSVLEIAAALWALCCIGCSAEPPQTVTLGTLLREMTSADETTRWPEPSYTCRLMSSYDRRAVEADTPGWFANDDGFGFIRRDTLQGRPMKILFDAEGPGAITRIWLTTTNPAGTLRFYVDGAEEPVWVVPAYDLMRFGITGLGRGLLQPHTSYTAGVRGGSTLYLPIPYARRCVVALEEPAGVSDVPRYYQFNYRTYAPGIEVESFSLPVVQKYTEQILGTDRLLLEPDAATERGRERSAEALLQPGDTLRLRLPEGTRTVTQARITVSCDSARYGQLMEKLILTASFDGNRTVWAPLSGFSGGGTGAPAVESWFLRSDGRGKILSRWPMPYRQRGEIALLNVSDEPCSVSLSVGTARYEWNGRSLYFHASWRREDGLPFSRTAEGCYDWNFVTLSGRGVYRGDLLALFNHSRTWYGEGDEKIWVDGESFPSHFGTGVEDYYNGSWAPVVPFHTPFGGAPRADLANSQGYNSFFRTRNLDGIPFGRELRFDMEMLGWRDGRVDYATTVFWYGDASSNAAAASGIAEARRAWPPRPEDPADFRVAGAVEFESLAVSRKSDRLMTDRQNMAGFPDGLWSGQKQLVVFGGDTGDFVEFVLNDIPDGRYTVNLYLTRAADYGRMRLTANGRGTSFDAYADTVTVAGPVALRHVTVRDGRLLLRAELTGRNPRSLGMMAGFDCMTLIPEKP</sequence>
<reference evidence="3" key="1">
    <citation type="submission" date="2019-06" db="EMBL/GenBank/DDBJ databases">
        <title>Alistipes onderdonkii subsp. vulgaris subsp. nov., Alistipes dispar sp. nov. and Alistipes communis sp. nov., isolated from human faeces, and creation of Alistipes onderdonkii subsp. onderdonkii subsp. nov.</title>
        <authorList>
            <person name="Sakamoto M."/>
            <person name="Ikeyama N."/>
            <person name="Ogata Y."/>
            <person name="Suda W."/>
            <person name="Iino T."/>
            <person name="Hattori M."/>
            <person name="Ohkuma M."/>
        </authorList>
    </citation>
    <scope>NUCLEOTIDE SEQUENCE [LARGE SCALE GENOMIC DNA]</scope>
    <source>
        <strain evidence="3">5CPEGH6</strain>
    </source>
</reference>
<feature type="signal peptide" evidence="1">
    <location>
        <begin position="1"/>
        <end position="31"/>
    </location>
</feature>
<keyword evidence="1" id="KW-0732">Signal</keyword>
<keyword evidence="3" id="KW-1185">Reference proteome</keyword>
<evidence type="ECO:0000256" key="1">
    <source>
        <dbReference type="SAM" id="SignalP"/>
    </source>
</evidence>
<gene>
    <name evidence="2" type="ORF">A5CPEGH6_11540</name>
</gene>
<dbReference type="KEGG" id="ada:A5CPEGH6_11540"/>
<dbReference type="Gene3D" id="2.60.120.1390">
    <property type="match status" value="2"/>
</dbReference>